<evidence type="ECO:0000313" key="1">
    <source>
        <dbReference type="EMBL" id="NOV52972.1"/>
    </source>
</evidence>
<dbReference type="AlphaFoldDB" id="A0A6M2E3E2"/>
<organism evidence="1">
    <name type="scientific">Amblyomma tuberculatum</name>
    <dbReference type="NCBI Taxonomy" id="48802"/>
    <lineage>
        <taxon>Eukaryota</taxon>
        <taxon>Metazoa</taxon>
        <taxon>Ecdysozoa</taxon>
        <taxon>Arthropoda</taxon>
        <taxon>Chelicerata</taxon>
        <taxon>Arachnida</taxon>
        <taxon>Acari</taxon>
        <taxon>Parasitiformes</taxon>
        <taxon>Ixodida</taxon>
        <taxon>Ixodoidea</taxon>
        <taxon>Ixodidae</taxon>
        <taxon>Amblyomminae</taxon>
        <taxon>Amblyomma</taxon>
    </lineage>
</organism>
<name>A0A6M2E3E2_9ACAR</name>
<sequence>MTPMPLCAVTFLLTRLREPVCSQRKGCHRCSSWRNSCAGVPLPSMTCCHLSPTDRWKRRPPRGCRREDCSRVAIRASLVSACKPRDGMSSLQNSPGHRLEIHSLAHLPHTHCLINGTFIETQQNPLLLPVSSCELLCTHSRD</sequence>
<reference evidence="1" key="1">
    <citation type="submission" date="2019-12" db="EMBL/GenBank/DDBJ databases">
        <title>The sialotranscriptome of the gopher-tortoise tick, Amblyomma tuberculatum.</title>
        <authorList>
            <person name="Karim S."/>
            <person name="Andersen J."/>
            <person name="Kumar D."/>
            <person name="Adamson S."/>
            <person name="Ennen J."/>
            <person name="Qualis C.P."/>
            <person name="Ribeiro J.M.C."/>
        </authorList>
    </citation>
    <scope>NUCLEOTIDE SEQUENCE</scope>
    <source>
        <strain evidence="1">Removed</strain>
        <tissue evidence="1">Salivary glands</tissue>
    </source>
</reference>
<dbReference type="EMBL" id="GIDH01001029">
    <property type="protein sequence ID" value="NOV52972.1"/>
    <property type="molecule type" value="Transcribed_RNA"/>
</dbReference>
<proteinExistence type="predicted"/>
<protein>
    <submittedName>
        <fullName evidence="1">Putative secreted protein</fullName>
    </submittedName>
</protein>
<accession>A0A6M2E3E2</accession>